<reference evidence="1 2" key="1">
    <citation type="journal article" date="2019" name="Sci. Rep.">
        <title>Orb-weaving spider Araneus ventricosus genome elucidates the spidroin gene catalogue.</title>
        <authorList>
            <person name="Kono N."/>
            <person name="Nakamura H."/>
            <person name="Ohtoshi R."/>
            <person name="Moran D.A.P."/>
            <person name="Shinohara A."/>
            <person name="Yoshida Y."/>
            <person name="Fujiwara M."/>
            <person name="Mori M."/>
            <person name="Tomita M."/>
            <person name="Arakawa K."/>
        </authorList>
    </citation>
    <scope>NUCLEOTIDE SEQUENCE [LARGE SCALE GENOMIC DNA]</scope>
</reference>
<protein>
    <submittedName>
        <fullName evidence="1">Uncharacterized protein</fullName>
    </submittedName>
</protein>
<dbReference type="AlphaFoldDB" id="A0A4Y2JH97"/>
<organism evidence="1 2">
    <name type="scientific">Araneus ventricosus</name>
    <name type="common">Orbweaver spider</name>
    <name type="synonym">Epeira ventricosa</name>
    <dbReference type="NCBI Taxonomy" id="182803"/>
    <lineage>
        <taxon>Eukaryota</taxon>
        <taxon>Metazoa</taxon>
        <taxon>Ecdysozoa</taxon>
        <taxon>Arthropoda</taxon>
        <taxon>Chelicerata</taxon>
        <taxon>Arachnida</taxon>
        <taxon>Araneae</taxon>
        <taxon>Araneomorphae</taxon>
        <taxon>Entelegynae</taxon>
        <taxon>Araneoidea</taxon>
        <taxon>Araneidae</taxon>
        <taxon>Araneus</taxon>
    </lineage>
</organism>
<accession>A0A4Y2JH97</accession>
<evidence type="ECO:0000313" key="2">
    <source>
        <dbReference type="Proteomes" id="UP000499080"/>
    </source>
</evidence>
<comment type="caution">
    <text evidence="1">The sequence shown here is derived from an EMBL/GenBank/DDBJ whole genome shotgun (WGS) entry which is preliminary data.</text>
</comment>
<evidence type="ECO:0000313" key="1">
    <source>
        <dbReference type="EMBL" id="GBM89703.1"/>
    </source>
</evidence>
<gene>
    <name evidence="1" type="ORF">AVEN_63051_1</name>
</gene>
<name>A0A4Y2JH97_ARAVE</name>
<dbReference type="EMBL" id="BGPR01003565">
    <property type="protein sequence ID" value="GBM89703.1"/>
    <property type="molecule type" value="Genomic_DNA"/>
</dbReference>
<sequence>MTSRNVEKHANQTFAQKGSSTEWNIDRKLHHLKRIREITSPKISEIWLDSLRMSLARWFIHTANHFALSVNVFPFLFMKGVSYVGKHGLFLDATCYSNDSHQSSVPCGLFANEK</sequence>
<keyword evidence="2" id="KW-1185">Reference proteome</keyword>
<proteinExistence type="predicted"/>
<dbReference type="Proteomes" id="UP000499080">
    <property type="component" value="Unassembled WGS sequence"/>
</dbReference>